<dbReference type="InterPro" id="IPR017926">
    <property type="entry name" value="GATASE"/>
</dbReference>
<keyword evidence="2" id="KW-0315">Glutamine amidotransferase</keyword>
<protein>
    <submittedName>
        <fullName evidence="2">Glutamine amidotransferase</fullName>
    </submittedName>
</protein>
<dbReference type="Gene3D" id="3.40.50.880">
    <property type="match status" value="1"/>
</dbReference>
<dbReference type="PROSITE" id="PS51273">
    <property type="entry name" value="GATASE_TYPE_1"/>
    <property type="match status" value="1"/>
</dbReference>
<dbReference type="PATRIC" id="fig|1144300.3.peg.106"/>
<dbReference type="GO" id="GO:0005829">
    <property type="term" value="C:cytosol"/>
    <property type="evidence" value="ECO:0007669"/>
    <property type="project" value="TreeGrafter"/>
</dbReference>
<evidence type="ECO:0000313" key="3">
    <source>
        <dbReference type="Proteomes" id="UP000004567"/>
    </source>
</evidence>
<accession>H4GHX9</accession>
<comment type="caution">
    <text evidence="2">The sequence shown here is derived from an EMBL/GenBank/DDBJ whole genome shotgun (WGS) entry which is preliminary data.</text>
</comment>
<dbReference type="Proteomes" id="UP000004567">
    <property type="component" value="Unassembled WGS sequence"/>
</dbReference>
<gene>
    <name evidence="2" type="ORF">PS3_2757</name>
</gene>
<dbReference type="InterPro" id="IPR044992">
    <property type="entry name" value="ChyE-like"/>
</dbReference>
<feature type="domain" description="Glutamine amidotransferase" evidence="1">
    <location>
        <begin position="34"/>
        <end position="178"/>
    </location>
</feature>
<reference evidence="2 3" key="1">
    <citation type="journal article" date="2013" name="Genome Announc.">
        <title>Genome Sequence of Lactobacillus gastricus PS3, a Strain Isolated from Human Milk.</title>
        <authorList>
            <person name="Martin V."/>
            <person name="Cardenas N."/>
            <person name="Jimenez E."/>
            <person name="Maldonado A."/>
            <person name="Rodriguez J.M."/>
            <person name="Fernandez L."/>
        </authorList>
    </citation>
    <scope>NUCLEOTIDE SEQUENCE [LARGE SCALE GENOMIC DNA]</scope>
    <source>
        <strain evidence="2 3">PS3</strain>
    </source>
</reference>
<dbReference type="GO" id="GO:0016740">
    <property type="term" value="F:transferase activity"/>
    <property type="evidence" value="ECO:0007669"/>
    <property type="project" value="UniProtKB-KW"/>
</dbReference>
<proteinExistence type="predicted"/>
<dbReference type="SUPFAM" id="SSF52317">
    <property type="entry name" value="Class I glutamine amidotransferase-like"/>
    <property type="match status" value="1"/>
</dbReference>
<dbReference type="STRING" id="1144300.PS3_2757"/>
<organism evidence="2 3">
    <name type="scientific">Limosilactobacillus gastricus PS3</name>
    <dbReference type="NCBI Taxonomy" id="1144300"/>
    <lineage>
        <taxon>Bacteria</taxon>
        <taxon>Bacillati</taxon>
        <taxon>Bacillota</taxon>
        <taxon>Bacilli</taxon>
        <taxon>Lactobacillales</taxon>
        <taxon>Lactobacillaceae</taxon>
        <taxon>Limosilactobacillus</taxon>
    </lineage>
</organism>
<keyword evidence="2" id="KW-0808">Transferase</keyword>
<dbReference type="PANTHER" id="PTHR42695:SF5">
    <property type="entry name" value="GLUTAMINE AMIDOTRANSFERASE YLR126C-RELATED"/>
    <property type="match status" value="1"/>
</dbReference>
<dbReference type="Pfam" id="PF00117">
    <property type="entry name" value="GATase"/>
    <property type="match status" value="1"/>
</dbReference>
<name>H4GHX9_9LACO</name>
<dbReference type="CDD" id="cd01741">
    <property type="entry name" value="GATase1_1"/>
    <property type="match status" value="1"/>
</dbReference>
<dbReference type="InterPro" id="IPR029062">
    <property type="entry name" value="Class_I_gatase-like"/>
</dbReference>
<dbReference type="AlphaFoldDB" id="H4GHX9"/>
<evidence type="ECO:0000313" key="2">
    <source>
        <dbReference type="EMBL" id="EHS87535.1"/>
    </source>
</evidence>
<dbReference type="PANTHER" id="PTHR42695">
    <property type="entry name" value="GLUTAMINE AMIDOTRANSFERASE YLR126C-RELATED"/>
    <property type="match status" value="1"/>
</dbReference>
<evidence type="ECO:0000259" key="1">
    <source>
        <dbReference type="Pfam" id="PF00117"/>
    </source>
</evidence>
<dbReference type="EMBL" id="AICN01000005">
    <property type="protein sequence ID" value="EHS87535.1"/>
    <property type="molecule type" value="Genomic_DNA"/>
</dbReference>
<sequence>MTSKGVIKMRVNVLQHVSDEGPGSVMNWAHEHGAIVTVYHPNDFQKLPTVDETDLLVVLGCPASPNDSDQWIKDERKLIKELMDAHKPMLGMCFGAQQMAKILGAEVKDAPTKEVGWLEVTKQSDVIPDLPATVTPLHWHQQKFTIPEGGQLLYSSKYLREQAFIYQDYVIGLQFHLEPLIDNVREMVANDGDYADGSVLNQSGQEIIDHGVPAENQLVMNQLLDYLAKQA</sequence>